<dbReference type="SUPFAM" id="SSF51206">
    <property type="entry name" value="cAMP-binding domain-like"/>
    <property type="match status" value="1"/>
</dbReference>
<dbReference type="InterPro" id="IPR018490">
    <property type="entry name" value="cNMP-bd_dom_sf"/>
</dbReference>
<accession>W9H871</accession>
<dbReference type="GO" id="GO:0003700">
    <property type="term" value="F:DNA-binding transcription factor activity"/>
    <property type="evidence" value="ECO:0007669"/>
    <property type="project" value="TreeGrafter"/>
</dbReference>
<dbReference type="InterPro" id="IPR036388">
    <property type="entry name" value="WH-like_DNA-bd_sf"/>
</dbReference>
<dbReference type="Pfam" id="PF13545">
    <property type="entry name" value="HTH_Crp_2"/>
    <property type="match status" value="1"/>
</dbReference>
<evidence type="ECO:0000259" key="4">
    <source>
        <dbReference type="PROSITE" id="PS50042"/>
    </source>
</evidence>
<dbReference type="PATRIC" id="fig|1385369.3.peg.952"/>
<dbReference type="PANTHER" id="PTHR24567">
    <property type="entry name" value="CRP FAMILY TRANSCRIPTIONAL REGULATORY PROTEIN"/>
    <property type="match status" value="1"/>
</dbReference>
<proteinExistence type="predicted"/>
<dbReference type="InterPro" id="IPR014710">
    <property type="entry name" value="RmlC-like_jellyroll"/>
</dbReference>
<dbReference type="CDD" id="cd00038">
    <property type="entry name" value="CAP_ED"/>
    <property type="match status" value="1"/>
</dbReference>
<keyword evidence="1" id="KW-0805">Transcription regulation</keyword>
<dbReference type="EMBL" id="AVFL01000002">
    <property type="protein sequence ID" value="EWY42209.1"/>
    <property type="molecule type" value="Genomic_DNA"/>
</dbReference>
<dbReference type="AlphaFoldDB" id="W9H871"/>
<dbReference type="PRINTS" id="PR00034">
    <property type="entry name" value="HTHCRP"/>
</dbReference>
<evidence type="ECO:0000259" key="5">
    <source>
        <dbReference type="PROSITE" id="PS51063"/>
    </source>
</evidence>
<dbReference type="OrthoDB" id="9776746at2"/>
<evidence type="ECO:0000256" key="3">
    <source>
        <dbReference type="ARBA" id="ARBA00023163"/>
    </source>
</evidence>
<dbReference type="InterPro" id="IPR050397">
    <property type="entry name" value="Env_Response_Regulators"/>
</dbReference>
<keyword evidence="3" id="KW-0804">Transcription</keyword>
<sequence>MTETGWLEALPDLRPLDEPARALLSREAARVELKPGTVLFRPGDVCANFLIVLAGSVRVHLLSELGREIVLYRVTAGSTCILTTSCLIGREDYSAEGVTETAVSAVALAKPAFDALVAASPVFRDFVFHGFGTRLTDLMRLVSEVAFGRIECRLAEALIRHAPVGGTVPLTHQVLATELGTAREVVSRQLKEFERLGLVGLGRGRLEVLDTAGLRDLAAAASG</sequence>
<dbReference type="STRING" id="1385369.N825_20155"/>
<dbReference type="Gene3D" id="2.60.120.10">
    <property type="entry name" value="Jelly Rolls"/>
    <property type="match status" value="1"/>
</dbReference>
<evidence type="ECO:0000313" key="7">
    <source>
        <dbReference type="Proteomes" id="UP000019486"/>
    </source>
</evidence>
<dbReference type="InterPro" id="IPR012318">
    <property type="entry name" value="HTH_CRP"/>
</dbReference>
<feature type="domain" description="Cyclic nucleotide-binding" evidence="4">
    <location>
        <begin position="12"/>
        <end position="134"/>
    </location>
</feature>
<dbReference type="GO" id="GO:0003677">
    <property type="term" value="F:DNA binding"/>
    <property type="evidence" value="ECO:0007669"/>
    <property type="project" value="UniProtKB-KW"/>
</dbReference>
<organism evidence="6 7">
    <name type="scientific">Skermanella stibiiresistens SB22</name>
    <dbReference type="NCBI Taxonomy" id="1385369"/>
    <lineage>
        <taxon>Bacteria</taxon>
        <taxon>Pseudomonadati</taxon>
        <taxon>Pseudomonadota</taxon>
        <taxon>Alphaproteobacteria</taxon>
        <taxon>Rhodospirillales</taxon>
        <taxon>Azospirillaceae</taxon>
        <taxon>Skermanella</taxon>
    </lineage>
</organism>
<dbReference type="InterPro" id="IPR000595">
    <property type="entry name" value="cNMP-bd_dom"/>
</dbReference>
<name>W9H871_9PROT</name>
<feature type="domain" description="HTH crp-type" evidence="5">
    <location>
        <begin position="148"/>
        <end position="212"/>
    </location>
</feature>
<dbReference type="Pfam" id="PF00027">
    <property type="entry name" value="cNMP_binding"/>
    <property type="match status" value="1"/>
</dbReference>
<dbReference type="Gene3D" id="1.10.10.10">
    <property type="entry name" value="Winged helix-like DNA-binding domain superfamily/Winged helix DNA-binding domain"/>
    <property type="match status" value="1"/>
</dbReference>
<reference evidence="6 7" key="1">
    <citation type="submission" date="2013-08" db="EMBL/GenBank/DDBJ databases">
        <title>The genome sequence of Skermanella stibiiresistens.</title>
        <authorList>
            <person name="Zhu W."/>
            <person name="Wang G."/>
        </authorList>
    </citation>
    <scope>NUCLEOTIDE SEQUENCE [LARGE SCALE GENOMIC DNA]</scope>
    <source>
        <strain evidence="6 7">SB22</strain>
    </source>
</reference>
<dbReference type="SMART" id="SM00419">
    <property type="entry name" value="HTH_CRP"/>
    <property type="match status" value="1"/>
</dbReference>
<dbReference type="SMART" id="SM00100">
    <property type="entry name" value="cNMP"/>
    <property type="match status" value="1"/>
</dbReference>
<evidence type="ECO:0000256" key="2">
    <source>
        <dbReference type="ARBA" id="ARBA00023125"/>
    </source>
</evidence>
<dbReference type="InterPro" id="IPR036390">
    <property type="entry name" value="WH_DNA-bd_sf"/>
</dbReference>
<keyword evidence="7" id="KW-1185">Reference proteome</keyword>
<protein>
    <submittedName>
        <fullName evidence="6">Crp/Fnr family transcriptional regulator</fullName>
    </submittedName>
</protein>
<evidence type="ECO:0000256" key="1">
    <source>
        <dbReference type="ARBA" id="ARBA00023015"/>
    </source>
</evidence>
<evidence type="ECO:0000313" key="6">
    <source>
        <dbReference type="EMBL" id="EWY42209.1"/>
    </source>
</evidence>
<keyword evidence="2" id="KW-0238">DNA-binding</keyword>
<dbReference type="PROSITE" id="PS50042">
    <property type="entry name" value="CNMP_BINDING_3"/>
    <property type="match status" value="1"/>
</dbReference>
<gene>
    <name evidence="6" type="ORF">N825_20155</name>
</gene>
<dbReference type="PROSITE" id="PS51063">
    <property type="entry name" value="HTH_CRP_2"/>
    <property type="match status" value="1"/>
</dbReference>
<dbReference type="PANTHER" id="PTHR24567:SF74">
    <property type="entry name" value="HTH-TYPE TRANSCRIPTIONAL REGULATOR ARCR"/>
    <property type="match status" value="1"/>
</dbReference>
<comment type="caution">
    <text evidence="6">The sequence shown here is derived from an EMBL/GenBank/DDBJ whole genome shotgun (WGS) entry which is preliminary data.</text>
</comment>
<dbReference type="CDD" id="cd00092">
    <property type="entry name" value="HTH_CRP"/>
    <property type="match status" value="1"/>
</dbReference>
<dbReference type="GO" id="GO:0005829">
    <property type="term" value="C:cytosol"/>
    <property type="evidence" value="ECO:0007669"/>
    <property type="project" value="TreeGrafter"/>
</dbReference>
<dbReference type="Proteomes" id="UP000019486">
    <property type="component" value="Unassembled WGS sequence"/>
</dbReference>
<dbReference type="SUPFAM" id="SSF46785">
    <property type="entry name" value="Winged helix' DNA-binding domain"/>
    <property type="match status" value="1"/>
</dbReference>
<dbReference type="RefSeq" id="WP_037447448.1">
    <property type="nucleotide sequence ID" value="NZ_AVFL01000002.1"/>
</dbReference>